<sequence length="508" mass="53293">MDAYLDVHLQSAATTRIYPVAGPWGRALAWWRSLAELGYHVPLGLVADLGALLAGAEVGPECGEDGYAALLRNAAATPAVRSARSLMLSDVALVALLAHVIPFAIVDCRLQIAEHGIPMGSGVLDNAAGSRVIGIAHGLPAAPQFALPPQIRPAAAAAALAAGLRLAVASTSSATARRNPVEATALLAQPGDATALLAQPDDATALRPLILARLQALAPSDVRFVAELGQVALGLASLADLRALTELLRLPPLSHTLIDEVLAFLPALAEAEHGSAVQTYALNGYGGIARSGWLDAALPSEWALPELLLNYRYLNGELLYYGRERPPERRQTLLLLLVQMSDATAGDLEPLLKASALALARTGRARGAVVQAASFATRLQAAQTLNGPAELAALVREPCQGRVDLARVVSQVAARVRAESAYYQRIEIFWLLHAEAGRDQSAAVGALAQQLPQHLSRRALFVSAGPGVSEPALAASLAPRWASIGSNALYEPVARSQAAQALRNLMRL</sequence>
<dbReference type="OrthoDB" id="9805698at2"/>
<evidence type="ECO:0000313" key="2">
    <source>
        <dbReference type="Proteomes" id="UP000220527"/>
    </source>
</evidence>
<evidence type="ECO:0000313" key="1">
    <source>
        <dbReference type="EMBL" id="PDW02650.1"/>
    </source>
</evidence>
<dbReference type="AlphaFoldDB" id="A0A2A6RIH9"/>
<comment type="caution">
    <text evidence="1">The sequence shown here is derived from an EMBL/GenBank/DDBJ whole genome shotgun (WGS) entry which is preliminary data.</text>
</comment>
<name>A0A2A6RIH9_9CHLR</name>
<proteinExistence type="predicted"/>
<dbReference type="RefSeq" id="WP_097644506.1">
    <property type="nucleotide sequence ID" value="NZ_NQWI01000057.1"/>
</dbReference>
<gene>
    <name evidence="1" type="ORF">CJ255_12860</name>
</gene>
<keyword evidence="2" id="KW-1185">Reference proteome</keyword>
<dbReference type="EMBL" id="NQWI01000057">
    <property type="protein sequence ID" value="PDW02650.1"/>
    <property type="molecule type" value="Genomic_DNA"/>
</dbReference>
<accession>A0A2A6RIH9</accession>
<dbReference type="Proteomes" id="UP000220527">
    <property type="component" value="Unassembled WGS sequence"/>
</dbReference>
<protein>
    <submittedName>
        <fullName evidence="1">Uncharacterized protein</fullName>
    </submittedName>
</protein>
<organism evidence="1 2">
    <name type="scientific">Candidatus Viridilinea mediisalina</name>
    <dbReference type="NCBI Taxonomy" id="2024553"/>
    <lineage>
        <taxon>Bacteria</taxon>
        <taxon>Bacillati</taxon>
        <taxon>Chloroflexota</taxon>
        <taxon>Chloroflexia</taxon>
        <taxon>Chloroflexales</taxon>
        <taxon>Chloroflexineae</taxon>
        <taxon>Oscillochloridaceae</taxon>
        <taxon>Candidatus Viridilinea</taxon>
    </lineage>
</organism>
<reference evidence="2" key="1">
    <citation type="submission" date="2017-08" db="EMBL/GenBank/DDBJ databases">
        <authorList>
            <person name="Grouzdev D.S."/>
            <person name="Gaisin V.A."/>
            <person name="Rysina M.S."/>
            <person name="Gorlenko V.M."/>
        </authorList>
    </citation>
    <scope>NUCLEOTIDE SEQUENCE [LARGE SCALE GENOMIC DNA]</scope>
    <source>
        <strain evidence="2">Kir15-3F</strain>
    </source>
</reference>